<dbReference type="InterPro" id="IPR011604">
    <property type="entry name" value="PDDEXK-like_dom_sf"/>
</dbReference>
<dbReference type="STRING" id="1434700.SAMN06296427_104242"/>
<dbReference type="SUPFAM" id="SSF52540">
    <property type="entry name" value="P-loop containing nucleoside triphosphate hydrolases"/>
    <property type="match status" value="1"/>
</dbReference>
<dbReference type="SUPFAM" id="SSF52980">
    <property type="entry name" value="Restriction endonuclease-like"/>
    <property type="match status" value="1"/>
</dbReference>
<feature type="domain" description="PD-(D/E)XK endonuclease-like" evidence="1">
    <location>
        <begin position="631"/>
        <end position="853"/>
    </location>
</feature>
<protein>
    <submittedName>
        <fullName evidence="2">PD-(D/E)XK nuclease superfamily protein</fullName>
    </submittedName>
</protein>
<proteinExistence type="predicted"/>
<dbReference type="InterPro" id="IPR011335">
    <property type="entry name" value="Restrct_endonuc-II-like"/>
</dbReference>
<accession>A0A1W2AK17</accession>
<dbReference type="EMBL" id="FWXS01000004">
    <property type="protein sequence ID" value="SMC61089.1"/>
    <property type="molecule type" value="Genomic_DNA"/>
</dbReference>
<dbReference type="InterPro" id="IPR027417">
    <property type="entry name" value="P-loop_NTPase"/>
</dbReference>
<dbReference type="InterPro" id="IPR038726">
    <property type="entry name" value="PDDEXK_AddAB-type"/>
</dbReference>
<organism evidence="2 3">
    <name type="scientific">Moheibacter sediminis</name>
    <dbReference type="NCBI Taxonomy" id="1434700"/>
    <lineage>
        <taxon>Bacteria</taxon>
        <taxon>Pseudomonadati</taxon>
        <taxon>Bacteroidota</taxon>
        <taxon>Flavobacteriia</taxon>
        <taxon>Flavobacteriales</taxon>
        <taxon>Weeksellaceae</taxon>
        <taxon>Moheibacter</taxon>
    </lineage>
</organism>
<evidence type="ECO:0000259" key="1">
    <source>
        <dbReference type="Pfam" id="PF12705"/>
    </source>
</evidence>
<evidence type="ECO:0000313" key="3">
    <source>
        <dbReference type="Proteomes" id="UP000192393"/>
    </source>
</evidence>
<name>A0A1W2AK17_9FLAO</name>
<dbReference type="OrthoDB" id="9762792at2"/>
<dbReference type="AlphaFoldDB" id="A0A1W2AK17"/>
<gene>
    <name evidence="2" type="ORF">SAMN06296427_104242</name>
</gene>
<dbReference type="Gene3D" id="3.90.320.10">
    <property type="match status" value="1"/>
</dbReference>
<sequence length="895" mass="103849">MAKFIENVVSELIESRADLLQTTIVLPGNRPMLFFRQAFQNQVKNSILPKFLSIDDFVKEISGLQDVSQIQLWFSAYNSYKKIVEMPDEFENFIKWIPTLLKDFDDINSSLVSPREIFDYLISAERIKKWGQENLEIGSNQLMSKHLNFWKMSGELFHQLNEDLLNQNKAYRGLIYRKAVEKLPEFLEKTNENFVFVGLNALSNAERKIIFELNKIGKAKLFWDSDKYYMDDENQEAGHFLRKYKEVLSDWNWEANEFSKPKKIQTIEIGKRVGQAKYLHKILSEIPADKVSETAVVLADETLLPAVLSAIPQNISKVNITMGFPLDKSSMAYFFRSVFELQMNREKLGNGKVFYYKNVLDIISNTIFQEKNFDAGKLNRKIRKENRIFNTSQFIQEELKGSIYSELFEIHSDTNSFVTHLMKWIEGLMQNKEIEINDLDKEYVYRFSLLMNQLADELKDFNAIQNFKTLYVLYNRLLTNETISFVGEPLEGLQLVGLLETRLLDFENVIMTSVNDGVIPPGRTENSFIPYDIRREMGMNTFTENDAVFAYHFYRLLQRAENISLLYNTEADGLDSGERSRFLAQMQYESSHKIENKIAVPEFTAQLHQPLEIMKTSAVMEALERWLEKGISASSLSNYLRNPIDFYQQQVLGVRDFEDAEETVGARVLGNIVHNSLEELYKPLLGKILVEKDFDSIFENSEKALIEAFQNEYGKGDFLRGKNHLVYKIAHSFIQNVIKSDQNLAKHNEFIVHELETQLESELILSNGKKVKLKGFIDRIDELNGIKRIIDFKTGNVTESTLNVVEKKLENIFSDAKFAKSLQLIFYAHLYFGNRQDLNVQFGIYPLKNPKKGLIPLKFDGETTFDSEILRFTNNPLSNLIEEILNPEISFLEKL</sequence>
<reference evidence="2 3" key="1">
    <citation type="submission" date="2017-04" db="EMBL/GenBank/DDBJ databases">
        <authorList>
            <person name="Afonso C.L."/>
            <person name="Miller P.J."/>
            <person name="Scott M.A."/>
            <person name="Spackman E."/>
            <person name="Goraichik I."/>
            <person name="Dimitrov K.M."/>
            <person name="Suarez D.L."/>
            <person name="Swayne D.E."/>
        </authorList>
    </citation>
    <scope>NUCLEOTIDE SEQUENCE [LARGE SCALE GENOMIC DNA]</scope>
    <source>
        <strain evidence="2 3">CGMCC 1.12708</strain>
    </source>
</reference>
<dbReference type="Pfam" id="PF12705">
    <property type="entry name" value="PDDEXK_1"/>
    <property type="match status" value="1"/>
</dbReference>
<evidence type="ECO:0000313" key="2">
    <source>
        <dbReference type="EMBL" id="SMC61089.1"/>
    </source>
</evidence>
<dbReference type="Proteomes" id="UP000192393">
    <property type="component" value="Unassembled WGS sequence"/>
</dbReference>
<keyword evidence="3" id="KW-1185">Reference proteome</keyword>
<dbReference type="RefSeq" id="WP_159447471.1">
    <property type="nucleotide sequence ID" value="NZ_FWXS01000004.1"/>
</dbReference>